<dbReference type="AlphaFoldDB" id="A0A2K8NTH1"/>
<comment type="caution">
    <text evidence="8">Lacks conserved residue(s) required for the propagation of feature annotation.</text>
</comment>
<dbReference type="Pfam" id="PF11987">
    <property type="entry name" value="IF-2"/>
    <property type="match status" value="1"/>
</dbReference>
<evidence type="ECO:0000313" key="11">
    <source>
        <dbReference type="Proteomes" id="UP000232222"/>
    </source>
</evidence>
<dbReference type="GO" id="GO:0005525">
    <property type="term" value="F:GTP binding"/>
    <property type="evidence" value="ECO:0007669"/>
    <property type="project" value="UniProtKB-KW"/>
</dbReference>
<dbReference type="NCBIfam" id="TIGR00487">
    <property type="entry name" value="IF-2"/>
    <property type="match status" value="1"/>
</dbReference>
<dbReference type="FunFam" id="2.40.30.10:FF:000054">
    <property type="entry name" value="Translation initiation factor IF-2"/>
    <property type="match status" value="1"/>
</dbReference>
<dbReference type="InterPro" id="IPR036925">
    <property type="entry name" value="TIF_IF2_dom3_sf"/>
</dbReference>
<dbReference type="PROSITE" id="PS51722">
    <property type="entry name" value="G_TR_2"/>
    <property type="match status" value="1"/>
</dbReference>
<dbReference type="GO" id="GO:0003743">
    <property type="term" value="F:translation initiation factor activity"/>
    <property type="evidence" value="ECO:0007669"/>
    <property type="project" value="UniProtKB-UniRule"/>
</dbReference>
<reference evidence="10 11" key="1">
    <citation type="submission" date="2017-11" db="EMBL/GenBank/DDBJ databases">
        <title>Genome sequence of Entomoplasma freundtii BARC 318 (ATCC 51999).</title>
        <authorList>
            <person name="Lo W.-S."/>
            <person name="Gasparich G.E."/>
            <person name="Kuo C.-H."/>
        </authorList>
    </citation>
    <scope>NUCLEOTIDE SEQUENCE [LARGE SCALE GENOMIC DNA]</scope>
    <source>
        <strain evidence="10 11">BARC 318</strain>
    </source>
</reference>
<dbReference type="InterPro" id="IPR009000">
    <property type="entry name" value="Transl_B-barrel_sf"/>
</dbReference>
<dbReference type="Pfam" id="PF04760">
    <property type="entry name" value="IF2_N"/>
    <property type="match status" value="1"/>
</dbReference>
<dbReference type="CDD" id="cd03692">
    <property type="entry name" value="mtIF2_IVc"/>
    <property type="match status" value="1"/>
</dbReference>
<name>A0A2K8NTH1_9MOLU</name>
<gene>
    <name evidence="8 10" type="primary">infB</name>
    <name evidence="10" type="ORF">EFREU_v1c04520</name>
</gene>
<dbReference type="Pfam" id="PF00009">
    <property type="entry name" value="GTP_EFTU"/>
    <property type="match status" value="1"/>
</dbReference>
<dbReference type="EMBL" id="CP024962">
    <property type="protein sequence ID" value="ATZ16478.1"/>
    <property type="molecule type" value="Genomic_DNA"/>
</dbReference>
<evidence type="ECO:0000256" key="7">
    <source>
        <dbReference type="ARBA" id="ARBA00025162"/>
    </source>
</evidence>
<evidence type="ECO:0000256" key="5">
    <source>
        <dbReference type="ARBA" id="ARBA00022917"/>
    </source>
</evidence>
<feature type="binding site" evidence="8">
    <location>
        <begin position="233"/>
        <end position="236"/>
    </location>
    <ligand>
        <name>GTP</name>
        <dbReference type="ChEBI" id="CHEBI:37565"/>
    </ligand>
</feature>
<dbReference type="InterPro" id="IPR005225">
    <property type="entry name" value="Small_GTP-bd"/>
</dbReference>
<dbReference type="CDD" id="cd03702">
    <property type="entry name" value="IF2_mtIF2_II"/>
    <property type="match status" value="1"/>
</dbReference>
<dbReference type="SUPFAM" id="SSF52540">
    <property type="entry name" value="P-loop containing nucleoside triphosphate hydrolases"/>
    <property type="match status" value="1"/>
</dbReference>
<dbReference type="InterPro" id="IPR053905">
    <property type="entry name" value="EF-G-like_DII"/>
</dbReference>
<dbReference type="Pfam" id="PF22042">
    <property type="entry name" value="EF-G_D2"/>
    <property type="match status" value="1"/>
</dbReference>
<evidence type="ECO:0000256" key="1">
    <source>
        <dbReference type="ARBA" id="ARBA00007733"/>
    </source>
</evidence>
<proteinExistence type="inferred from homology"/>
<keyword evidence="8" id="KW-0963">Cytoplasm</keyword>
<keyword evidence="4 8" id="KW-0547">Nucleotide-binding</keyword>
<comment type="similarity">
    <text evidence="1 8 9">Belongs to the TRAFAC class translation factor GTPase superfamily. Classic translation factor GTPase family. IF-2 subfamily.</text>
</comment>
<keyword evidence="6 8" id="KW-0342">GTP-binding</keyword>
<sequence length="623" mass="68276">MGKPVDKFKKNHQGGNKKQNTKRLKQQLKEAPNVGVIDGVFVYSQPLTIAEFAKKIGKNVTEIIKYFFNQGLMINQNMVLSEEQVGELALEYGFDFKKETSLTKENIFEQLDEETDSPESLQDRPPVVTIMGHVDHGKTTLLDAIRDSNVVGHEHGGITQAIGAYQITTKVGKKITFIDTPGHEAFTEMRSRGANVTDIVILVVAADDGVMPQTEEAIDHAKQANVPIIVFVNKVDKPGANIPKIKATLMEYGLVAEEFGGDIPFIEGSAKFKQGLDRLEETLLLIAEFGNLKANPSKLASGTVLEAHLDKNKGPIASVLVQRGTLNLRDVVITGSTFGTIKSMENENGRKLSHALPSQPLVITGLNEVPNAGDRFLVLNDEKLARQIASAQMLKKQEAERIAKQTLTLDSLKMHLEEGELQYINVLLKADSRGSVEALKSSLAKIDVNGVKINIIRASVGAISNSDITLASASKALVYGFNVRPTAQVRQKADEDGVEIRLHNIIYQLIEELEKAAKGMLAPETEEVVLGQAEIRALFRHSAIGTIGGFHVLDGVISRKSLVRLLRNGIVIYNGEISTLKHEKDDIREAKKDSEGGLTIKNFNDLKEGDVVEAYKIETKTVI</sequence>
<evidence type="ECO:0000256" key="4">
    <source>
        <dbReference type="ARBA" id="ARBA00022741"/>
    </source>
</evidence>
<dbReference type="OrthoDB" id="9811804at2"/>
<dbReference type="FunFam" id="2.40.30.10:FF:000008">
    <property type="entry name" value="Translation initiation factor IF-2"/>
    <property type="match status" value="1"/>
</dbReference>
<dbReference type="KEGG" id="efr:EFREU_v1c04520"/>
<dbReference type="FunFam" id="3.40.50.300:FF:000019">
    <property type="entry name" value="Translation initiation factor IF-2"/>
    <property type="match status" value="1"/>
</dbReference>
<dbReference type="Gene3D" id="2.40.30.10">
    <property type="entry name" value="Translation factors"/>
    <property type="match status" value="2"/>
</dbReference>
<dbReference type="InterPro" id="IPR000795">
    <property type="entry name" value="T_Tr_GTP-bd_dom"/>
</dbReference>
<dbReference type="NCBIfam" id="TIGR00231">
    <property type="entry name" value="small_GTP"/>
    <property type="match status" value="1"/>
</dbReference>
<dbReference type="RefSeq" id="WP_100609475.1">
    <property type="nucleotide sequence ID" value="NZ_CP024962.1"/>
</dbReference>
<dbReference type="PANTHER" id="PTHR43381">
    <property type="entry name" value="TRANSLATION INITIATION FACTOR IF-2-RELATED"/>
    <property type="match status" value="1"/>
</dbReference>
<dbReference type="InterPro" id="IPR015760">
    <property type="entry name" value="TIF_IF2"/>
</dbReference>
<protein>
    <recommendedName>
        <fullName evidence="2 8">Translation initiation factor IF-2</fullName>
    </recommendedName>
</protein>
<keyword evidence="3 8" id="KW-0396">Initiation factor</keyword>
<dbReference type="PANTHER" id="PTHR43381:SF5">
    <property type="entry name" value="TR-TYPE G DOMAIN-CONTAINING PROTEIN"/>
    <property type="match status" value="1"/>
</dbReference>
<dbReference type="HAMAP" id="MF_00100_B">
    <property type="entry name" value="IF_2_B"/>
    <property type="match status" value="1"/>
</dbReference>
<evidence type="ECO:0000313" key="10">
    <source>
        <dbReference type="EMBL" id="ATZ16478.1"/>
    </source>
</evidence>
<dbReference type="GO" id="GO:0005829">
    <property type="term" value="C:cytosol"/>
    <property type="evidence" value="ECO:0007669"/>
    <property type="project" value="TreeGrafter"/>
</dbReference>
<dbReference type="InterPro" id="IPR000178">
    <property type="entry name" value="TF_IF2_bacterial-like"/>
</dbReference>
<keyword evidence="11" id="KW-1185">Reference proteome</keyword>
<dbReference type="Gene3D" id="3.40.50.300">
    <property type="entry name" value="P-loop containing nucleotide triphosphate hydrolases"/>
    <property type="match status" value="1"/>
</dbReference>
<dbReference type="Proteomes" id="UP000232222">
    <property type="component" value="Chromosome"/>
</dbReference>
<dbReference type="InterPro" id="IPR044145">
    <property type="entry name" value="IF2_II"/>
</dbReference>
<dbReference type="SUPFAM" id="SSF50447">
    <property type="entry name" value="Translation proteins"/>
    <property type="match status" value="2"/>
</dbReference>
<keyword evidence="5 8" id="KW-0648">Protein biosynthesis</keyword>
<evidence type="ECO:0000256" key="2">
    <source>
        <dbReference type="ARBA" id="ARBA00020675"/>
    </source>
</evidence>
<comment type="subcellular location">
    <subcellularLocation>
        <location evidence="8">Cytoplasm</location>
    </subcellularLocation>
</comment>
<dbReference type="GO" id="GO:0003924">
    <property type="term" value="F:GTPase activity"/>
    <property type="evidence" value="ECO:0007669"/>
    <property type="project" value="UniProtKB-UniRule"/>
</dbReference>
<dbReference type="CDD" id="cd01887">
    <property type="entry name" value="IF2_eIF5B"/>
    <property type="match status" value="1"/>
</dbReference>
<evidence type="ECO:0000256" key="9">
    <source>
        <dbReference type="RuleBase" id="RU000644"/>
    </source>
</evidence>
<dbReference type="InterPro" id="IPR006847">
    <property type="entry name" value="IF2_N"/>
</dbReference>
<dbReference type="Gene3D" id="3.40.50.10050">
    <property type="entry name" value="Translation initiation factor IF- 2, domain 3"/>
    <property type="match status" value="1"/>
</dbReference>
<comment type="function">
    <text evidence="7 8 9">One of the essential components for the initiation of protein synthesis. Protects formylmethionyl-tRNA from spontaneous hydrolysis and promotes its binding to the 30S ribosomal subunits. Also involved in the hydrolysis of GTP during the formation of the 70S ribosomal complex.</text>
</comment>
<evidence type="ECO:0000256" key="3">
    <source>
        <dbReference type="ARBA" id="ARBA00022540"/>
    </source>
</evidence>
<dbReference type="InterPro" id="IPR023115">
    <property type="entry name" value="TIF_IF2_dom3"/>
</dbReference>
<evidence type="ECO:0000256" key="8">
    <source>
        <dbReference type="HAMAP-Rule" id="MF_00100"/>
    </source>
</evidence>
<feature type="binding site" evidence="8">
    <location>
        <begin position="179"/>
        <end position="183"/>
    </location>
    <ligand>
        <name>GTP</name>
        <dbReference type="ChEBI" id="CHEBI:37565"/>
    </ligand>
</feature>
<dbReference type="SUPFAM" id="SSF52156">
    <property type="entry name" value="Initiation factor IF2/eIF5b, domain 3"/>
    <property type="match status" value="1"/>
</dbReference>
<organism evidence="10 11">
    <name type="scientific">Entomoplasma freundtii</name>
    <dbReference type="NCBI Taxonomy" id="74700"/>
    <lineage>
        <taxon>Bacteria</taxon>
        <taxon>Bacillati</taxon>
        <taxon>Mycoplasmatota</taxon>
        <taxon>Mollicutes</taxon>
        <taxon>Entomoplasmatales</taxon>
        <taxon>Entomoplasmataceae</taxon>
        <taxon>Entomoplasma</taxon>
    </lineage>
</organism>
<evidence type="ECO:0000256" key="6">
    <source>
        <dbReference type="ARBA" id="ARBA00023134"/>
    </source>
</evidence>
<accession>A0A2K8NTH1</accession>
<dbReference type="InterPro" id="IPR027417">
    <property type="entry name" value="P-loop_NTPase"/>
</dbReference>
<feature type="binding site" evidence="8">
    <location>
        <begin position="132"/>
        <end position="139"/>
    </location>
    <ligand>
        <name>GTP</name>
        <dbReference type="ChEBI" id="CHEBI:37565"/>
    </ligand>
</feature>
<dbReference type="FunFam" id="3.40.50.10050:FF:000001">
    <property type="entry name" value="Translation initiation factor IF-2"/>
    <property type="match status" value="1"/>
</dbReference>